<dbReference type="Proteomes" id="UP001066276">
    <property type="component" value="Chromosome 6"/>
</dbReference>
<accession>A0AAV7R273</accession>
<evidence type="ECO:0000313" key="2">
    <source>
        <dbReference type="EMBL" id="KAJ1144725.1"/>
    </source>
</evidence>
<sequence length="162" mass="17659">MLQSRPEPSPQVALRSRRPHPAPEPRVGEAALGKRRAPTGFPWLHGLHPEPENWNEHGGLEVQGLPGVDLLAPCSNEVALRSRGPREEIEVAHRLCGLCPDPRPRVEAPCGRAGSAWRPGIGAVDRKGESGNLPACSREITPRPRGPHRRRVLRALEELGAP</sequence>
<reference evidence="2" key="1">
    <citation type="journal article" date="2022" name="bioRxiv">
        <title>Sequencing and chromosome-scale assembly of the giantPleurodeles waltlgenome.</title>
        <authorList>
            <person name="Brown T."/>
            <person name="Elewa A."/>
            <person name="Iarovenko S."/>
            <person name="Subramanian E."/>
            <person name="Araus A.J."/>
            <person name="Petzold A."/>
            <person name="Susuki M."/>
            <person name="Suzuki K.-i.T."/>
            <person name="Hayashi T."/>
            <person name="Toyoda A."/>
            <person name="Oliveira C."/>
            <person name="Osipova E."/>
            <person name="Leigh N.D."/>
            <person name="Simon A."/>
            <person name="Yun M.H."/>
        </authorList>
    </citation>
    <scope>NUCLEOTIDE SEQUENCE</scope>
    <source>
        <strain evidence="2">20211129_DDA</strain>
        <tissue evidence="2">Liver</tissue>
    </source>
</reference>
<feature type="region of interest" description="Disordered" evidence="1">
    <location>
        <begin position="1"/>
        <end position="59"/>
    </location>
</feature>
<evidence type="ECO:0000313" key="3">
    <source>
        <dbReference type="Proteomes" id="UP001066276"/>
    </source>
</evidence>
<evidence type="ECO:0000256" key="1">
    <source>
        <dbReference type="SAM" id="MobiDB-lite"/>
    </source>
</evidence>
<proteinExistence type="predicted"/>
<feature type="compositionally biased region" description="Basic and acidic residues" evidence="1">
    <location>
        <begin position="47"/>
        <end position="59"/>
    </location>
</feature>
<name>A0AAV7R273_PLEWA</name>
<gene>
    <name evidence="2" type="ORF">NDU88_011022</name>
</gene>
<organism evidence="2 3">
    <name type="scientific">Pleurodeles waltl</name>
    <name type="common">Iberian ribbed newt</name>
    <dbReference type="NCBI Taxonomy" id="8319"/>
    <lineage>
        <taxon>Eukaryota</taxon>
        <taxon>Metazoa</taxon>
        <taxon>Chordata</taxon>
        <taxon>Craniata</taxon>
        <taxon>Vertebrata</taxon>
        <taxon>Euteleostomi</taxon>
        <taxon>Amphibia</taxon>
        <taxon>Batrachia</taxon>
        <taxon>Caudata</taxon>
        <taxon>Salamandroidea</taxon>
        <taxon>Salamandridae</taxon>
        <taxon>Pleurodelinae</taxon>
        <taxon>Pleurodeles</taxon>
    </lineage>
</organism>
<keyword evidence="3" id="KW-1185">Reference proteome</keyword>
<comment type="caution">
    <text evidence="2">The sequence shown here is derived from an EMBL/GenBank/DDBJ whole genome shotgun (WGS) entry which is preliminary data.</text>
</comment>
<dbReference type="EMBL" id="JANPWB010000010">
    <property type="protein sequence ID" value="KAJ1144725.1"/>
    <property type="molecule type" value="Genomic_DNA"/>
</dbReference>
<feature type="region of interest" description="Disordered" evidence="1">
    <location>
        <begin position="108"/>
        <end position="147"/>
    </location>
</feature>
<protein>
    <submittedName>
        <fullName evidence="2">Uncharacterized protein</fullName>
    </submittedName>
</protein>
<dbReference type="AlphaFoldDB" id="A0AAV7R273"/>